<gene>
    <name evidence="1" type="ORF">JI741_01155</name>
</gene>
<sequence>MRYTLLLCFVLTATFCDGQQDPLYAQYINNPFVINPAYGGFGNTLHASVSYRQQWTGMVGPKTMNVNIHAALRNNMAAGFMVVSDKIGSSKVTEVTGTYTYRIALNAAGTNLAFGLQAGMANYQTDNTGLNIQDPTDPLFQGKQSETVPTLGAGLILNNDRFFVGLSVPRMLKSSVETLGVNNTLYSQHAYALGAYLFFLSDHLRLKPAALVKYVAGAPLSVDLNASLIAHGKYQAGILTRNFNTYGLLFQLIVKDVYRVGYVFEIPTGKAAGSQFTTHEITLGLRMKAFSFHDLPSALSF</sequence>
<proteinExistence type="predicted"/>
<dbReference type="NCBIfam" id="TIGR03519">
    <property type="entry name" value="T9SS_PorP_fam"/>
    <property type="match status" value="1"/>
</dbReference>
<dbReference type="InterPro" id="IPR019861">
    <property type="entry name" value="PorP/SprF_Bacteroidetes"/>
</dbReference>
<dbReference type="Pfam" id="PF11751">
    <property type="entry name" value="PorP_SprF"/>
    <property type="match status" value="1"/>
</dbReference>
<protein>
    <submittedName>
        <fullName evidence="1">Type IX secretion system membrane protein PorP/SprF</fullName>
    </submittedName>
</protein>
<comment type="caution">
    <text evidence="1">The sequence shown here is derived from an EMBL/GenBank/DDBJ whole genome shotgun (WGS) entry which is preliminary data.</text>
</comment>
<dbReference type="RefSeq" id="WP_202006767.1">
    <property type="nucleotide sequence ID" value="NZ_JAERRB010000001.1"/>
</dbReference>
<reference evidence="1 2" key="1">
    <citation type="submission" date="2021-01" db="EMBL/GenBank/DDBJ databases">
        <title>Chryseolinea sp. Jin1 Genome sequencing and assembly.</title>
        <authorList>
            <person name="Kim I."/>
        </authorList>
    </citation>
    <scope>NUCLEOTIDE SEQUENCE [LARGE SCALE GENOMIC DNA]</scope>
    <source>
        <strain evidence="1 2">Jin1</strain>
    </source>
</reference>
<keyword evidence="2" id="KW-1185">Reference proteome</keyword>
<name>A0ABS1KK06_9BACT</name>
<dbReference type="Proteomes" id="UP000613030">
    <property type="component" value="Unassembled WGS sequence"/>
</dbReference>
<evidence type="ECO:0000313" key="2">
    <source>
        <dbReference type="Proteomes" id="UP000613030"/>
    </source>
</evidence>
<accession>A0ABS1KK06</accession>
<organism evidence="1 2">
    <name type="scientific">Chryseolinea lacunae</name>
    <dbReference type="NCBI Taxonomy" id="2801331"/>
    <lineage>
        <taxon>Bacteria</taxon>
        <taxon>Pseudomonadati</taxon>
        <taxon>Bacteroidota</taxon>
        <taxon>Cytophagia</taxon>
        <taxon>Cytophagales</taxon>
        <taxon>Fulvivirgaceae</taxon>
        <taxon>Chryseolinea</taxon>
    </lineage>
</organism>
<evidence type="ECO:0000313" key="1">
    <source>
        <dbReference type="EMBL" id="MBL0739799.1"/>
    </source>
</evidence>
<dbReference type="EMBL" id="JAERRB010000001">
    <property type="protein sequence ID" value="MBL0739799.1"/>
    <property type="molecule type" value="Genomic_DNA"/>
</dbReference>